<evidence type="ECO:0000313" key="3">
    <source>
        <dbReference type="Proteomes" id="UP001428817"/>
    </source>
</evidence>
<dbReference type="RefSeq" id="WP_185064768.1">
    <property type="nucleotide sequence ID" value="NZ_BAABJP010000003.1"/>
</dbReference>
<name>A0ABP9PLE5_9PSEU</name>
<keyword evidence="1" id="KW-0732">Signal</keyword>
<dbReference type="Gene3D" id="2.130.10.10">
    <property type="entry name" value="YVTN repeat-like/Quinoprotein amine dehydrogenase"/>
    <property type="match status" value="2"/>
</dbReference>
<accession>A0ABP9PLE5</accession>
<dbReference type="Proteomes" id="UP001428817">
    <property type="component" value="Unassembled WGS sequence"/>
</dbReference>
<protein>
    <submittedName>
        <fullName evidence="2">Zinc metallochaperone AztD</fullName>
    </submittedName>
</protein>
<dbReference type="EMBL" id="BAABJP010000003">
    <property type="protein sequence ID" value="GAA5148017.1"/>
    <property type="molecule type" value="Genomic_DNA"/>
</dbReference>
<dbReference type="InterPro" id="IPR015943">
    <property type="entry name" value="WD40/YVTN_repeat-like_dom_sf"/>
</dbReference>
<feature type="signal peptide" evidence="1">
    <location>
        <begin position="1"/>
        <end position="23"/>
    </location>
</feature>
<evidence type="ECO:0000256" key="1">
    <source>
        <dbReference type="SAM" id="SignalP"/>
    </source>
</evidence>
<proteinExistence type="predicted"/>
<sequence>MNLPRIASLVAAICLLTAGCASQEPGGARLVTTHQGGLQVLDAESLAVLHTVELPGFIRVNPAGDGRHVIVSTSDAFRVLDTRGEAKLTDVSFPAAKPGHVVRHAGKTVLFSDGSGRVESFDSAALAGGERPASRVYTAAAPHHGVAVELADGRLLVTLGTDKARVGAAMLDREHRELARNEACPGVHGEAAAKDEAVVIGCQTGALVYAGGRFTKVTSPDPYGRVGSAAGSEESSVVLGDYKTDPNAELERPERVALIDTASGTMRLVNLGTSYTFRSLGRGPGGSALVLGTDGALHVIDPNTAAVTARIPVLAPWSEPLEWQRTRPALFVREHTAYITEPAANKIHAVDLTSNKVRASQTLPATPIELTGP</sequence>
<dbReference type="NCBIfam" id="NF038015">
    <property type="entry name" value="AztD"/>
    <property type="match status" value="1"/>
</dbReference>
<organism evidence="2 3">
    <name type="scientific">Pseudonocardia eucalypti</name>
    <dbReference type="NCBI Taxonomy" id="648755"/>
    <lineage>
        <taxon>Bacteria</taxon>
        <taxon>Bacillati</taxon>
        <taxon>Actinomycetota</taxon>
        <taxon>Actinomycetes</taxon>
        <taxon>Pseudonocardiales</taxon>
        <taxon>Pseudonocardiaceae</taxon>
        <taxon>Pseudonocardia</taxon>
    </lineage>
</organism>
<dbReference type="PROSITE" id="PS51257">
    <property type="entry name" value="PROKAR_LIPOPROTEIN"/>
    <property type="match status" value="1"/>
</dbReference>
<feature type="chain" id="PRO_5046146517" evidence="1">
    <location>
        <begin position="24"/>
        <end position="373"/>
    </location>
</feature>
<comment type="caution">
    <text evidence="2">The sequence shown here is derived from an EMBL/GenBank/DDBJ whole genome shotgun (WGS) entry which is preliminary data.</text>
</comment>
<evidence type="ECO:0000313" key="2">
    <source>
        <dbReference type="EMBL" id="GAA5148017.1"/>
    </source>
</evidence>
<reference evidence="3" key="1">
    <citation type="journal article" date="2019" name="Int. J. Syst. Evol. Microbiol.">
        <title>The Global Catalogue of Microorganisms (GCM) 10K type strain sequencing project: providing services to taxonomists for standard genome sequencing and annotation.</title>
        <authorList>
            <consortium name="The Broad Institute Genomics Platform"/>
            <consortium name="The Broad Institute Genome Sequencing Center for Infectious Disease"/>
            <person name="Wu L."/>
            <person name="Ma J."/>
        </authorList>
    </citation>
    <scope>NUCLEOTIDE SEQUENCE [LARGE SCALE GENOMIC DNA]</scope>
    <source>
        <strain evidence="3">JCM 18303</strain>
    </source>
</reference>
<dbReference type="InterPro" id="IPR011044">
    <property type="entry name" value="Quino_amine_DH_bsu"/>
</dbReference>
<gene>
    <name evidence="2" type="primary">aztD</name>
    <name evidence="2" type="ORF">GCM10023321_09710</name>
</gene>
<dbReference type="InterPro" id="IPR047697">
    <property type="entry name" value="AztD-like"/>
</dbReference>
<dbReference type="SUPFAM" id="SSF50969">
    <property type="entry name" value="YVTN repeat-like/Quinoprotein amine dehydrogenase"/>
    <property type="match status" value="1"/>
</dbReference>
<keyword evidence="3" id="KW-1185">Reference proteome</keyword>